<dbReference type="WBParaSite" id="MBELARI_LOCUS19798">
    <property type="protein sequence ID" value="MBELARI_LOCUS19798"/>
    <property type="gene ID" value="MBELARI_LOCUS19798"/>
</dbReference>
<keyword evidence="2" id="KW-1185">Reference proteome</keyword>
<evidence type="ECO:0000256" key="1">
    <source>
        <dbReference type="SAM" id="MobiDB-lite"/>
    </source>
</evidence>
<reference evidence="3" key="1">
    <citation type="submission" date="2024-02" db="UniProtKB">
        <authorList>
            <consortium name="WormBaseParasite"/>
        </authorList>
    </citation>
    <scope>IDENTIFICATION</scope>
</reference>
<evidence type="ECO:0000313" key="2">
    <source>
        <dbReference type="Proteomes" id="UP000887575"/>
    </source>
</evidence>
<dbReference type="Gene3D" id="1.10.510.10">
    <property type="entry name" value="Transferase(Phosphotransferase) domain 1"/>
    <property type="match status" value="1"/>
</dbReference>
<evidence type="ECO:0000313" key="3">
    <source>
        <dbReference type="WBParaSite" id="MBELARI_LOCUS19798"/>
    </source>
</evidence>
<proteinExistence type="predicted"/>
<accession>A0AAF3F019</accession>
<organism evidence="2 3">
    <name type="scientific">Mesorhabditis belari</name>
    <dbReference type="NCBI Taxonomy" id="2138241"/>
    <lineage>
        <taxon>Eukaryota</taxon>
        <taxon>Metazoa</taxon>
        <taxon>Ecdysozoa</taxon>
        <taxon>Nematoda</taxon>
        <taxon>Chromadorea</taxon>
        <taxon>Rhabditida</taxon>
        <taxon>Rhabditina</taxon>
        <taxon>Rhabditomorpha</taxon>
        <taxon>Rhabditoidea</taxon>
        <taxon>Rhabditidae</taxon>
        <taxon>Mesorhabditinae</taxon>
        <taxon>Mesorhabditis</taxon>
    </lineage>
</organism>
<dbReference type="PANTHER" id="PTHR11909">
    <property type="entry name" value="CASEIN KINASE-RELATED"/>
    <property type="match status" value="1"/>
</dbReference>
<protein>
    <submittedName>
        <fullName evidence="3">Protein kinase domain-containing protein</fullName>
    </submittedName>
</protein>
<name>A0AAF3F019_9BILA</name>
<dbReference type="SUPFAM" id="SSF56112">
    <property type="entry name" value="Protein kinase-like (PK-like)"/>
    <property type="match status" value="1"/>
</dbReference>
<dbReference type="InterPro" id="IPR011009">
    <property type="entry name" value="Kinase-like_dom_sf"/>
</dbReference>
<feature type="region of interest" description="Disordered" evidence="1">
    <location>
        <begin position="26"/>
        <end position="65"/>
    </location>
</feature>
<feature type="compositionally biased region" description="Pro residues" evidence="1">
    <location>
        <begin position="38"/>
        <end position="47"/>
    </location>
</feature>
<sequence>MAALIGSFGIRNEKLSVEEKEATNLPLLETAHALSNDQPPPPDPPTINNPNTDEPKVSSQEEGPTVKKVIEVNDVPVYLPNHLLMDDCNHFKCVIYERIGFDDLVGGTYLATVHDKELVLRVEKTPARIVTQEFEFLKKIEATGEWLHFSQLHSAWQADGYAFYMVYHRGGPSFREVRDFMKNRTFSHGSAGRLMRDIFKCIHLVHKQNMLVRCMDSEMFHFDAASRNLFMSNLSTLRADAGKKEWDVPVLWAGGLHYAPLQKDNIHARDDIEAWLYLFIELVRGELPWSGKRTDEIQEIKASYSRDVSLVKGLPFVYTELYQLVMALPNNSPYVPEVCYTEIEDFCTRIAEQVGGVKSLDDNLDFERDPNESELPRFIMEKIAQEAPKLD</sequence>
<dbReference type="InterPro" id="IPR050235">
    <property type="entry name" value="CK1_Ser-Thr_kinase"/>
</dbReference>
<dbReference type="Proteomes" id="UP000887575">
    <property type="component" value="Unassembled WGS sequence"/>
</dbReference>
<dbReference type="AlphaFoldDB" id="A0AAF3F019"/>